<accession>A0A821B5T8</accession>
<dbReference type="Proteomes" id="UP000663862">
    <property type="component" value="Unassembled WGS sequence"/>
</dbReference>
<evidence type="ECO:0000313" key="3">
    <source>
        <dbReference type="Proteomes" id="UP000663848"/>
    </source>
</evidence>
<organism evidence="2 3">
    <name type="scientific">Rotaria socialis</name>
    <dbReference type="NCBI Taxonomy" id="392032"/>
    <lineage>
        <taxon>Eukaryota</taxon>
        <taxon>Metazoa</taxon>
        <taxon>Spiralia</taxon>
        <taxon>Gnathifera</taxon>
        <taxon>Rotifera</taxon>
        <taxon>Eurotatoria</taxon>
        <taxon>Bdelloidea</taxon>
        <taxon>Philodinida</taxon>
        <taxon>Philodinidae</taxon>
        <taxon>Rotaria</taxon>
    </lineage>
</organism>
<comment type="caution">
    <text evidence="2">The sequence shown here is derived from an EMBL/GenBank/DDBJ whole genome shotgun (WGS) entry which is preliminary data.</text>
</comment>
<feature type="non-terminal residue" evidence="2">
    <location>
        <position position="1"/>
    </location>
</feature>
<dbReference type="EMBL" id="CAJOBQ010001740">
    <property type="protein sequence ID" value="CAF4512091.1"/>
    <property type="molecule type" value="Genomic_DNA"/>
</dbReference>
<reference evidence="2" key="1">
    <citation type="submission" date="2021-02" db="EMBL/GenBank/DDBJ databases">
        <authorList>
            <person name="Nowell W R."/>
        </authorList>
    </citation>
    <scope>NUCLEOTIDE SEQUENCE</scope>
</reference>
<dbReference type="AlphaFoldDB" id="A0A821B5T8"/>
<gene>
    <name evidence="2" type="ORF">QYT958_LOCUS10713</name>
    <name evidence="1" type="ORF">TSG867_LOCUS21941</name>
</gene>
<proteinExistence type="predicted"/>
<dbReference type="Proteomes" id="UP000663848">
    <property type="component" value="Unassembled WGS sequence"/>
</dbReference>
<name>A0A821B5T8_9BILA</name>
<evidence type="ECO:0000313" key="1">
    <source>
        <dbReference type="EMBL" id="CAF4512091.1"/>
    </source>
</evidence>
<protein>
    <submittedName>
        <fullName evidence="2">Uncharacterized protein</fullName>
    </submittedName>
</protein>
<dbReference type="EMBL" id="CAJOBR010001210">
    <property type="protein sequence ID" value="CAF4588037.1"/>
    <property type="molecule type" value="Genomic_DNA"/>
</dbReference>
<evidence type="ECO:0000313" key="2">
    <source>
        <dbReference type="EMBL" id="CAF4588037.1"/>
    </source>
</evidence>
<sequence length="79" mass="9296">DYVWHTNNYCLFTYDHHQFTTRTTIGMTNQFFMSVYAYCKCSTYTCEVHARAIRGSRREELQQITTLGATPGVLYLQQL</sequence>